<sequence length="55" mass="6126">MGLKHDLDSLSNWSVNNLYINLSKTTLLSFTSSKSPIKFSSNKDLNISIKQIGLI</sequence>
<proteinExistence type="predicted"/>
<evidence type="ECO:0000313" key="1">
    <source>
        <dbReference type="EnsemblMetazoa" id="Aqu2.1.40364_001"/>
    </source>
</evidence>
<protein>
    <submittedName>
        <fullName evidence="1">Uncharacterized protein</fullName>
    </submittedName>
</protein>
<dbReference type="AlphaFoldDB" id="A0A1X7VKC5"/>
<name>A0A1X7VKC5_AMPQE</name>
<accession>A0A1X7VKC5</accession>
<reference evidence="1" key="1">
    <citation type="submission" date="2017-05" db="UniProtKB">
        <authorList>
            <consortium name="EnsemblMetazoa"/>
        </authorList>
    </citation>
    <scope>IDENTIFICATION</scope>
</reference>
<dbReference type="InParanoid" id="A0A1X7VKC5"/>
<dbReference type="EnsemblMetazoa" id="Aqu2.1.40364_001">
    <property type="protein sequence ID" value="Aqu2.1.40364_001"/>
    <property type="gene ID" value="Aqu2.1.40364"/>
</dbReference>
<organism evidence="1">
    <name type="scientific">Amphimedon queenslandica</name>
    <name type="common">Sponge</name>
    <dbReference type="NCBI Taxonomy" id="400682"/>
    <lineage>
        <taxon>Eukaryota</taxon>
        <taxon>Metazoa</taxon>
        <taxon>Porifera</taxon>
        <taxon>Demospongiae</taxon>
        <taxon>Heteroscleromorpha</taxon>
        <taxon>Haplosclerida</taxon>
        <taxon>Niphatidae</taxon>
        <taxon>Amphimedon</taxon>
    </lineage>
</organism>